<protein>
    <recommendedName>
        <fullName evidence="2">non-specific serine/threonine protein kinase</fullName>
        <ecNumber evidence="2">2.7.11.1</ecNumber>
    </recommendedName>
</protein>
<evidence type="ECO:0000313" key="12">
    <source>
        <dbReference type="EMBL" id="RZN60114.1"/>
    </source>
</evidence>
<dbReference type="Gene3D" id="1.10.510.10">
    <property type="entry name" value="Transferase(Phosphotransferase) domain 1"/>
    <property type="match status" value="1"/>
</dbReference>
<dbReference type="GO" id="GO:0005524">
    <property type="term" value="F:ATP binding"/>
    <property type="evidence" value="ECO:0007669"/>
    <property type="project" value="UniProtKB-KW"/>
</dbReference>
<comment type="catalytic activity">
    <reaction evidence="9">
        <text>L-threonyl-[protein] + ATP = O-phospho-L-threonyl-[protein] + ADP + H(+)</text>
        <dbReference type="Rhea" id="RHEA:46608"/>
        <dbReference type="Rhea" id="RHEA-COMP:11060"/>
        <dbReference type="Rhea" id="RHEA-COMP:11605"/>
        <dbReference type="ChEBI" id="CHEBI:15378"/>
        <dbReference type="ChEBI" id="CHEBI:30013"/>
        <dbReference type="ChEBI" id="CHEBI:30616"/>
        <dbReference type="ChEBI" id="CHEBI:61977"/>
        <dbReference type="ChEBI" id="CHEBI:456216"/>
        <dbReference type="EC" id="2.7.11.1"/>
    </reaction>
</comment>
<evidence type="ECO:0000256" key="3">
    <source>
        <dbReference type="ARBA" id="ARBA00022527"/>
    </source>
</evidence>
<dbReference type="AlphaFoldDB" id="A0A520KI77"/>
<dbReference type="InterPro" id="IPR022495">
    <property type="entry name" value="Bud32"/>
</dbReference>
<dbReference type="GO" id="GO:0008033">
    <property type="term" value="P:tRNA processing"/>
    <property type="evidence" value="ECO:0007669"/>
    <property type="project" value="UniProtKB-KW"/>
</dbReference>
<dbReference type="GO" id="GO:0004674">
    <property type="term" value="F:protein serine/threonine kinase activity"/>
    <property type="evidence" value="ECO:0007669"/>
    <property type="project" value="UniProtKB-KW"/>
</dbReference>
<evidence type="ECO:0000256" key="5">
    <source>
        <dbReference type="ARBA" id="ARBA00022694"/>
    </source>
</evidence>
<comment type="similarity">
    <text evidence="1">Belongs to the protein kinase superfamily. BUD32 family.</text>
</comment>
<dbReference type="InterPro" id="IPR000719">
    <property type="entry name" value="Prot_kinase_dom"/>
</dbReference>
<dbReference type="EC" id="2.7.11.1" evidence="2"/>
<dbReference type="SUPFAM" id="SSF56112">
    <property type="entry name" value="Protein kinase-like (PK-like)"/>
    <property type="match status" value="1"/>
</dbReference>
<evidence type="ECO:0000256" key="6">
    <source>
        <dbReference type="ARBA" id="ARBA00022741"/>
    </source>
</evidence>
<name>A0A520KI77_9CREN</name>
<comment type="catalytic activity">
    <reaction evidence="10">
        <text>L-seryl-[protein] + ATP = O-phospho-L-seryl-[protein] + ADP + H(+)</text>
        <dbReference type="Rhea" id="RHEA:17989"/>
        <dbReference type="Rhea" id="RHEA-COMP:9863"/>
        <dbReference type="Rhea" id="RHEA-COMP:11604"/>
        <dbReference type="ChEBI" id="CHEBI:15378"/>
        <dbReference type="ChEBI" id="CHEBI:29999"/>
        <dbReference type="ChEBI" id="CHEBI:30616"/>
        <dbReference type="ChEBI" id="CHEBI:83421"/>
        <dbReference type="ChEBI" id="CHEBI:456216"/>
        <dbReference type="EC" id="2.7.11.1"/>
    </reaction>
</comment>
<gene>
    <name evidence="12" type="ORF">EF810_06190</name>
</gene>
<dbReference type="PROSITE" id="PS00109">
    <property type="entry name" value="PROTEIN_KINASE_TYR"/>
    <property type="match status" value="1"/>
</dbReference>
<keyword evidence="4 12" id="KW-0808">Transferase</keyword>
<dbReference type="Gene3D" id="3.30.200.20">
    <property type="entry name" value="Phosphorylase Kinase, domain 1"/>
    <property type="match status" value="1"/>
</dbReference>
<keyword evidence="8" id="KW-0067">ATP-binding</keyword>
<dbReference type="Proteomes" id="UP000316217">
    <property type="component" value="Unassembled WGS sequence"/>
</dbReference>
<dbReference type="PANTHER" id="PTHR12209">
    <property type="entry name" value="NON-SPECIFIC SERINE/THREONINE PROTEIN KINASE"/>
    <property type="match status" value="1"/>
</dbReference>
<evidence type="ECO:0000256" key="4">
    <source>
        <dbReference type="ARBA" id="ARBA00022679"/>
    </source>
</evidence>
<proteinExistence type="inferred from homology"/>
<evidence type="ECO:0000259" key="11">
    <source>
        <dbReference type="PROSITE" id="PS50011"/>
    </source>
</evidence>
<dbReference type="NCBIfam" id="NF011462">
    <property type="entry name" value="PRK14879.1-3"/>
    <property type="match status" value="1"/>
</dbReference>
<evidence type="ECO:0000256" key="2">
    <source>
        <dbReference type="ARBA" id="ARBA00012513"/>
    </source>
</evidence>
<keyword evidence="5" id="KW-0819">tRNA processing</keyword>
<sequence length="199" mass="22772">MLLSSGAEAVIYLEELMGRKLIRKVRPRKGYRIRELDEKLRINRTKKEAKLIHTARMGGVNAPAVIDVHEDQLIMEFIEGKRLDILLKENEGSEGRVMRELGEQVAKMHNSGVVHNDLTVVNIIVGGKVYIIDFGLGEFSRSLEDRAVDIFVLIKSLKASVPEKEEIIKDFFSGYSMLSGYEDVLKRVREIEKRGRYRV</sequence>
<dbReference type="Pfam" id="PF01163">
    <property type="entry name" value="RIO1"/>
    <property type="match status" value="1"/>
</dbReference>
<accession>A0A520KI77</accession>
<comment type="caution">
    <text evidence="12">The sequence shown here is derived from an EMBL/GenBank/DDBJ whole genome shotgun (WGS) entry which is preliminary data.</text>
</comment>
<dbReference type="EMBL" id="RXII01000094">
    <property type="protein sequence ID" value="RZN60114.1"/>
    <property type="molecule type" value="Genomic_DNA"/>
</dbReference>
<evidence type="ECO:0000256" key="7">
    <source>
        <dbReference type="ARBA" id="ARBA00022777"/>
    </source>
</evidence>
<dbReference type="GO" id="GO:0005829">
    <property type="term" value="C:cytosol"/>
    <property type="evidence" value="ECO:0007669"/>
    <property type="project" value="TreeGrafter"/>
</dbReference>
<dbReference type="PROSITE" id="PS50011">
    <property type="entry name" value="PROTEIN_KINASE_DOM"/>
    <property type="match status" value="1"/>
</dbReference>
<evidence type="ECO:0000313" key="13">
    <source>
        <dbReference type="Proteomes" id="UP000316217"/>
    </source>
</evidence>
<keyword evidence="7 12" id="KW-0418">Kinase</keyword>
<dbReference type="NCBIfam" id="TIGR03724">
    <property type="entry name" value="arch_bud32"/>
    <property type="match status" value="1"/>
</dbReference>
<dbReference type="InterPro" id="IPR018934">
    <property type="entry name" value="RIO_dom"/>
</dbReference>
<dbReference type="PANTHER" id="PTHR12209:SF0">
    <property type="entry name" value="EKC_KEOPS COMPLEX SUBUNIT TP53RK"/>
    <property type="match status" value="1"/>
</dbReference>
<evidence type="ECO:0000256" key="9">
    <source>
        <dbReference type="ARBA" id="ARBA00047899"/>
    </source>
</evidence>
<dbReference type="InterPro" id="IPR011009">
    <property type="entry name" value="Kinase-like_dom_sf"/>
</dbReference>
<evidence type="ECO:0000256" key="10">
    <source>
        <dbReference type="ARBA" id="ARBA00048679"/>
    </source>
</evidence>
<organism evidence="12 13">
    <name type="scientific">Candidatus Methanodesulfokora washburnensis</name>
    <dbReference type="NCBI Taxonomy" id="2478471"/>
    <lineage>
        <taxon>Archaea</taxon>
        <taxon>Thermoproteota</taxon>
        <taxon>Candidatus Korarchaeia</taxon>
        <taxon>Candidatus Korarchaeia incertae sedis</taxon>
        <taxon>Candidatus Methanodesulfokora</taxon>
    </lineage>
</organism>
<reference evidence="12 13" key="1">
    <citation type="journal article" date="2019" name="Nat. Microbiol.">
        <title>Wide diversity of methane and short-chain alkane metabolisms in uncultured archaea.</title>
        <authorList>
            <person name="Borrel G."/>
            <person name="Adam P.S."/>
            <person name="McKay L.J."/>
            <person name="Chen L.X."/>
            <person name="Sierra-Garcia I.N."/>
            <person name="Sieber C.M."/>
            <person name="Letourneur Q."/>
            <person name="Ghozlane A."/>
            <person name="Andersen G.L."/>
            <person name="Li W.J."/>
            <person name="Hallam S.J."/>
            <person name="Muyzer G."/>
            <person name="de Oliveira V.M."/>
            <person name="Inskeep W.P."/>
            <person name="Banfield J.F."/>
            <person name="Gribaldo S."/>
        </authorList>
    </citation>
    <scope>NUCLEOTIDE SEQUENCE [LARGE SCALE GENOMIC DNA]</scope>
    <source>
        <strain evidence="12">NM4</strain>
    </source>
</reference>
<evidence type="ECO:0000256" key="1">
    <source>
        <dbReference type="ARBA" id="ARBA00010630"/>
    </source>
</evidence>
<evidence type="ECO:0000256" key="8">
    <source>
        <dbReference type="ARBA" id="ARBA00022840"/>
    </source>
</evidence>
<dbReference type="GO" id="GO:0106310">
    <property type="term" value="F:protein serine kinase activity"/>
    <property type="evidence" value="ECO:0007669"/>
    <property type="project" value="RHEA"/>
</dbReference>
<keyword evidence="3 12" id="KW-0723">Serine/threonine-protein kinase</keyword>
<keyword evidence="6" id="KW-0547">Nucleotide-binding</keyword>
<feature type="domain" description="Protein kinase" evidence="11">
    <location>
        <begin position="1"/>
        <end position="199"/>
    </location>
</feature>
<dbReference type="InterPro" id="IPR008266">
    <property type="entry name" value="Tyr_kinase_AS"/>
</dbReference>